<reference evidence="3" key="1">
    <citation type="submission" date="2018-10" db="EMBL/GenBank/DDBJ databases">
        <title>Iterative Subtractive Binning of Freshwater Chronoseries Metagenomes Recovers Nearly Complete Genomes from over Four Hundred Novel Species.</title>
        <authorList>
            <person name="Rodriguez-R L.M."/>
            <person name="Tsementzi D."/>
            <person name="Luo C."/>
            <person name="Konstantinidis K.T."/>
        </authorList>
    </citation>
    <scope>NUCLEOTIDE SEQUENCE</scope>
    <source>
        <strain evidence="3">WB7_6_001</strain>
    </source>
</reference>
<organism evidence="3 4">
    <name type="scientific">Candidatus Fonsibacter lacus</name>
    <dbReference type="NCBI Taxonomy" id="2576439"/>
    <lineage>
        <taxon>Bacteria</taxon>
        <taxon>Pseudomonadati</taxon>
        <taxon>Pseudomonadota</taxon>
        <taxon>Alphaproteobacteria</taxon>
        <taxon>Candidatus Pelagibacterales</taxon>
        <taxon>Candidatus Pelagibacterales incertae sedis</taxon>
        <taxon>Candidatus Fonsibacter</taxon>
    </lineage>
</organism>
<evidence type="ECO:0000256" key="1">
    <source>
        <dbReference type="SAM" id="MobiDB-lite"/>
    </source>
</evidence>
<proteinExistence type="predicted"/>
<dbReference type="Pfam" id="PF19808">
    <property type="entry name" value="DUF6291"/>
    <property type="match status" value="1"/>
</dbReference>
<dbReference type="AlphaFoldDB" id="A0A964V5N0"/>
<accession>A0A964V5N0</accession>
<dbReference type="Proteomes" id="UP000713222">
    <property type="component" value="Unassembled WGS sequence"/>
</dbReference>
<gene>
    <name evidence="3" type="ORF">EBV32_05665</name>
</gene>
<feature type="non-terminal residue" evidence="3">
    <location>
        <position position="1"/>
    </location>
</feature>
<feature type="region of interest" description="Disordered" evidence="1">
    <location>
        <begin position="39"/>
        <end position="76"/>
    </location>
</feature>
<evidence type="ECO:0000313" key="4">
    <source>
        <dbReference type="Proteomes" id="UP000713222"/>
    </source>
</evidence>
<dbReference type="InterPro" id="IPR046258">
    <property type="entry name" value="DUF6291"/>
</dbReference>
<evidence type="ECO:0000259" key="2">
    <source>
        <dbReference type="Pfam" id="PF19808"/>
    </source>
</evidence>
<feature type="domain" description="DUF6291" evidence="2">
    <location>
        <begin position="6"/>
        <end position="44"/>
    </location>
</feature>
<feature type="compositionally biased region" description="Basic and acidic residues" evidence="1">
    <location>
        <begin position="57"/>
        <end position="76"/>
    </location>
</feature>
<evidence type="ECO:0000313" key="3">
    <source>
        <dbReference type="EMBL" id="NBN88554.1"/>
    </source>
</evidence>
<dbReference type="EMBL" id="RGET01000164">
    <property type="protein sequence ID" value="NBN88554.1"/>
    <property type="molecule type" value="Genomic_DNA"/>
</dbReference>
<comment type="caution">
    <text evidence="3">The sequence shown here is derived from an EMBL/GenBank/DDBJ whole genome shotgun (WGS) entry which is preliminary data.</text>
</comment>
<sequence>ILPTNNLISIIFEPFLNQFKRDAEKYQITCEARKKAGSKGGKQKVANASKCKQKVAKVADNKNDNKNKNDNDIKNDNDLPIFINKDLFNSFIEMRVKIKKPLTDKAKELLLKDLTNFENLRAGNANIALENSIKNSWQGVFEPKPNNQQQQPKQTFLTKQQIEQNQNMQIFSNLQKKHGSDNA</sequence>
<name>A0A964V5N0_9PROT</name>
<protein>
    <recommendedName>
        <fullName evidence="2">DUF6291 domain-containing protein</fullName>
    </recommendedName>
</protein>